<dbReference type="GeneID" id="55627025"/>
<dbReference type="Proteomes" id="UP000503444">
    <property type="component" value="Segment"/>
</dbReference>
<sequence length="269" mass="31194">MFMFGGRRANVELQLPFVHRILDEHPNVEYHIWDLARDPQDSEYLRTLTGDRISVCTQFAGPKPWAGFNRVWNYYTSRRYKDCMFVKLDDDVVYLDTDRFGDFLQASKDNPDHVVSALTINNGATTPLIPELWDGYQSLNIPLLDVHMSAEYAEMCHRWFFTNWNTTRPNTLHETNDWVSINCIAYTWAMGRQIASLLGTRPPRRIAGRSFTPQNRVGDEGSVNMFPRLIHEGFTAAHLYFGPQAKVMSDDLLTELRKQYADIARQHLT</sequence>
<name>A0A6G6XKD2_9CAUD</name>
<dbReference type="EMBL" id="MN908688">
    <property type="protein sequence ID" value="QIG58474.1"/>
    <property type="molecule type" value="Genomic_DNA"/>
</dbReference>
<keyword evidence="2" id="KW-1185">Reference proteome</keyword>
<protein>
    <submittedName>
        <fullName evidence="1">Glycosyltransferase</fullName>
    </submittedName>
</protein>
<evidence type="ECO:0000313" key="2">
    <source>
        <dbReference type="Proteomes" id="UP000503444"/>
    </source>
</evidence>
<accession>A0A6G6XKD2</accession>
<organism evidence="1 2">
    <name type="scientific">Mycobacterium phage Cornie</name>
    <dbReference type="NCBI Taxonomy" id="2704043"/>
    <lineage>
        <taxon>Viruses</taxon>
        <taxon>Duplodnaviria</taxon>
        <taxon>Heunggongvirae</taxon>
        <taxon>Uroviricota</taxon>
        <taxon>Caudoviricetes</taxon>
        <taxon>Gracegardnervirinae</taxon>
        <taxon>Cornievirus</taxon>
        <taxon>Cornievirus cornie</taxon>
        <taxon>Mycobacterium virus Cornie</taxon>
    </lineage>
</organism>
<evidence type="ECO:0000313" key="1">
    <source>
        <dbReference type="EMBL" id="QIG58474.1"/>
    </source>
</evidence>
<proteinExistence type="predicted"/>
<dbReference type="RefSeq" id="YP_009856285.1">
    <property type="nucleotide sequence ID" value="NC_048850.1"/>
</dbReference>
<gene>
    <name evidence="1" type="primary">99</name>
    <name evidence="1" type="ORF">SEA_CORNIE_99</name>
</gene>
<dbReference type="KEGG" id="vg:55627025"/>
<reference evidence="1 2" key="1">
    <citation type="submission" date="2020-01" db="EMBL/GenBank/DDBJ databases">
        <authorList>
            <person name="McLean J."/>
            <person name="Elizabeth H."/>
            <person name="Mathew S."/>
            <person name="Zack K.M."/>
            <person name="Garlena R.A."/>
            <person name="Russell D.A."/>
            <person name="Pope W.H."/>
            <person name="Jacobs-Sera D."/>
            <person name="Hatfull G.F."/>
        </authorList>
    </citation>
    <scope>NUCLEOTIDE SEQUENCE [LARGE SCALE GENOMIC DNA]</scope>
</reference>